<keyword evidence="5 9" id="KW-0812">Transmembrane</keyword>
<accession>A0AAF0EMZ7</accession>
<evidence type="ECO:0000256" key="9">
    <source>
        <dbReference type="SAM" id="Phobius"/>
    </source>
</evidence>
<sequence length="429" mass="46912">MRITFGTGVALVSGAVVRAGASWWSEWGEKLIARTELAPPTDRIELLRETRFLIDKTNPTALWASLSVHHSPLLIALPESLVSNPVLSSAFFIALDVATAAALAGIASLLASRGMRAPSPAAVAAMYMLHPYAIACSIAKSLSALRALTTVSAVYCALRGSSGGLAILHSLGMLLFLIPALYTPLLVLLGADSYAAYGSWRQQFGTRRAKAWWQFTHTTLRRMIGLGAGGILLSAYIARDPSWEFICSVYGSRLWIDDLSPALGLTWYFFVEIFGHFRPFFTVVVNVHLWAYVVPVAIVFRNDPLFGLAVMSGLVALFQNYPSAGDTAVFLSLCSLFASRLADNLRHPMVTSLLFAYAALLLPVFHYLWLYAGSANANFYFAAGLVHSFAIGAMILDAVWAWSVEQWEQKRSKNGPTEPESVRRIVRQT</sequence>
<dbReference type="GO" id="GO:0016255">
    <property type="term" value="P:attachment of GPI anchor to protein"/>
    <property type="evidence" value="ECO:0007669"/>
    <property type="project" value="InterPro"/>
</dbReference>
<keyword evidence="8 9" id="KW-0472">Membrane</keyword>
<dbReference type="PANTHER" id="PTHR13121">
    <property type="entry name" value="GPI TRANSAMIDASE COMPONENT PIG-U"/>
    <property type="match status" value="1"/>
</dbReference>
<evidence type="ECO:0000256" key="7">
    <source>
        <dbReference type="ARBA" id="ARBA00022989"/>
    </source>
</evidence>
<reference evidence="10" key="1">
    <citation type="submission" date="2023-03" db="EMBL/GenBank/DDBJ databases">
        <title>Mating type loci evolution in Malassezia.</title>
        <authorList>
            <person name="Coelho M.A."/>
        </authorList>
    </citation>
    <scope>NUCLEOTIDE SEQUENCE</scope>
    <source>
        <strain evidence="10">CBS 11721</strain>
    </source>
</reference>
<proteinExistence type="inferred from homology"/>
<dbReference type="EMBL" id="CP119877">
    <property type="protein sequence ID" value="WFD33306.1"/>
    <property type="molecule type" value="Genomic_DNA"/>
</dbReference>
<evidence type="ECO:0000256" key="3">
    <source>
        <dbReference type="ARBA" id="ARBA00010026"/>
    </source>
</evidence>
<feature type="transmembrane region" description="Helical" evidence="9">
    <location>
        <begin position="379"/>
        <end position="403"/>
    </location>
</feature>
<gene>
    <name evidence="10" type="ORF">MCUN1_000119</name>
</gene>
<comment type="similarity">
    <text evidence="3">Belongs to the PIGU family.</text>
</comment>
<feature type="transmembrane region" description="Helical" evidence="9">
    <location>
        <begin position="259"/>
        <end position="277"/>
    </location>
</feature>
<evidence type="ECO:0000256" key="2">
    <source>
        <dbReference type="ARBA" id="ARBA00004687"/>
    </source>
</evidence>
<evidence type="ECO:0000256" key="6">
    <source>
        <dbReference type="ARBA" id="ARBA00022824"/>
    </source>
</evidence>
<evidence type="ECO:0000256" key="1">
    <source>
        <dbReference type="ARBA" id="ARBA00004477"/>
    </source>
</evidence>
<evidence type="ECO:0000256" key="5">
    <source>
        <dbReference type="ARBA" id="ARBA00022692"/>
    </source>
</evidence>
<dbReference type="InterPro" id="IPR009600">
    <property type="entry name" value="PIG-U"/>
</dbReference>
<feature type="transmembrane region" description="Helical" evidence="9">
    <location>
        <begin position="289"/>
        <end position="318"/>
    </location>
</feature>
<dbReference type="Pfam" id="PF06728">
    <property type="entry name" value="PIG-U"/>
    <property type="match status" value="1"/>
</dbReference>
<evidence type="ECO:0000256" key="8">
    <source>
        <dbReference type="ARBA" id="ARBA00023136"/>
    </source>
</evidence>
<dbReference type="GO" id="GO:0042765">
    <property type="term" value="C:GPI-anchor transamidase complex"/>
    <property type="evidence" value="ECO:0007669"/>
    <property type="project" value="InterPro"/>
</dbReference>
<comment type="subcellular location">
    <subcellularLocation>
        <location evidence="1">Endoplasmic reticulum membrane</location>
        <topology evidence="1">Multi-pass membrane protein</topology>
    </subcellularLocation>
</comment>
<protein>
    <recommendedName>
        <fullName evidence="12">GPI transamidase subunit PIG-U</fullName>
    </recommendedName>
</protein>
<dbReference type="PANTHER" id="PTHR13121:SF0">
    <property type="entry name" value="PHOSPHATIDYLINOSITOL GLYCAN ANCHOR BIOSYNTHESIS CLASS U PROTEIN"/>
    <property type="match status" value="1"/>
</dbReference>
<feature type="transmembrane region" description="Helical" evidence="9">
    <location>
        <begin position="219"/>
        <end position="239"/>
    </location>
</feature>
<evidence type="ECO:0008006" key="12">
    <source>
        <dbReference type="Google" id="ProtNLM"/>
    </source>
</evidence>
<keyword evidence="7 9" id="KW-1133">Transmembrane helix</keyword>
<dbReference type="Proteomes" id="UP001219933">
    <property type="component" value="Chromosome 1"/>
</dbReference>
<keyword evidence="6" id="KW-0256">Endoplasmic reticulum</keyword>
<organism evidence="10 11">
    <name type="scientific">Malassezia cuniculi</name>
    <dbReference type="NCBI Taxonomy" id="948313"/>
    <lineage>
        <taxon>Eukaryota</taxon>
        <taxon>Fungi</taxon>
        <taxon>Dikarya</taxon>
        <taxon>Basidiomycota</taxon>
        <taxon>Ustilaginomycotina</taxon>
        <taxon>Malasseziomycetes</taxon>
        <taxon>Malasseziales</taxon>
        <taxon>Malasseziaceae</taxon>
        <taxon>Malassezia</taxon>
    </lineage>
</organism>
<evidence type="ECO:0000313" key="11">
    <source>
        <dbReference type="Proteomes" id="UP001219933"/>
    </source>
</evidence>
<feature type="transmembrane region" description="Helical" evidence="9">
    <location>
        <begin position="324"/>
        <end position="342"/>
    </location>
</feature>
<dbReference type="AlphaFoldDB" id="A0AAF0EMZ7"/>
<feature type="transmembrane region" description="Helical" evidence="9">
    <location>
        <begin position="175"/>
        <end position="198"/>
    </location>
</feature>
<keyword evidence="4" id="KW-0337">GPI-anchor biosynthesis</keyword>
<dbReference type="GO" id="GO:0006506">
    <property type="term" value="P:GPI anchor biosynthetic process"/>
    <property type="evidence" value="ECO:0007669"/>
    <property type="project" value="UniProtKB-KW"/>
</dbReference>
<feature type="transmembrane region" description="Helical" evidence="9">
    <location>
        <begin position="354"/>
        <end position="373"/>
    </location>
</feature>
<name>A0AAF0EMZ7_9BASI</name>
<evidence type="ECO:0000256" key="4">
    <source>
        <dbReference type="ARBA" id="ARBA00022502"/>
    </source>
</evidence>
<evidence type="ECO:0000313" key="10">
    <source>
        <dbReference type="EMBL" id="WFD33306.1"/>
    </source>
</evidence>
<feature type="transmembrane region" description="Helical" evidence="9">
    <location>
        <begin position="90"/>
        <end position="111"/>
    </location>
</feature>
<feature type="transmembrane region" description="Helical" evidence="9">
    <location>
        <begin position="132"/>
        <end position="155"/>
    </location>
</feature>
<keyword evidence="11" id="KW-1185">Reference proteome</keyword>
<comment type="pathway">
    <text evidence="2">Glycolipid biosynthesis; glycosylphosphatidylinositol-anchor biosynthesis.</text>
</comment>